<dbReference type="InterPro" id="IPR013656">
    <property type="entry name" value="PAS_4"/>
</dbReference>
<evidence type="ECO:0000256" key="3">
    <source>
        <dbReference type="ARBA" id="ARBA00022553"/>
    </source>
</evidence>
<dbReference type="InterPro" id="IPR035965">
    <property type="entry name" value="PAS-like_dom_sf"/>
</dbReference>
<feature type="transmembrane region" description="Helical" evidence="5">
    <location>
        <begin position="55"/>
        <end position="72"/>
    </location>
</feature>
<keyword evidence="5" id="KW-0812">Transmembrane</keyword>
<dbReference type="Gene3D" id="3.30.450.20">
    <property type="entry name" value="PAS domain"/>
    <property type="match status" value="1"/>
</dbReference>
<evidence type="ECO:0000259" key="6">
    <source>
        <dbReference type="PROSITE" id="PS50109"/>
    </source>
</evidence>
<dbReference type="SUPFAM" id="SSF55785">
    <property type="entry name" value="PYP-like sensor domain (PAS domain)"/>
    <property type="match status" value="1"/>
</dbReference>
<comment type="catalytic activity">
    <reaction evidence="1">
        <text>ATP + protein L-histidine = ADP + protein N-phospho-L-histidine.</text>
        <dbReference type="EC" id="2.7.13.3"/>
    </reaction>
</comment>
<keyword evidence="10" id="KW-1185">Reference proteome</keyword>
<feature type="modified residue" description="4-aspartylphosphate" evidence="4">
    <location>
        <position position="749"/>
    </location>
</feature>
<dbReference type="PROSITE" id="PS50112">
    <property type="entry name" value="PAS"/>
    <property type="match status" value="1"/>
</dbReference>
<dbReference type="Gene3D" id="1.10.287.130">
    <property type="match status" value="1"/>
</dbReference>
<dbReference type="GO" id="GO:0000155">
    <property type="term" value="F:phosphorelay sensor kinase activity"/>
    <property type="evidence" value="ECO:0007669"/>
    <property type="project" value="InterPro"/>
</dbReference>
<dbReference type="PANTHER" id="PTHR43065">
    <property type="entry name" value="SENSOR HISTIDINE KINASE"/>
    <property type="match status" value="1"/>
</dbReference>
<dbReference type="CDD" id="cd00130">
    <property type="entry name" value="PAS"/>
    <property type="match status" value="1"/>
</dbReference>
<dbReference type="SUPFAM" id="SSF47384">
    <property type="entry name" value="Homodimeric domain of signal transducing histidine kinase"/>
    <property type="match status" value="1"/>
</dbReference>
<dbReference type="InterPro" id="IPR036097">
    <property type="entry name" value="HisK_dim/P_sf"/>
</dbReference>
<proteinExistence type="predicted"/>
<evidence type="ECO:0000259" key="8">
    <source>
        <dbReference type="PROSITE" id="PS50112"/>
    </source>
</evidence>
<dbReference type="InterPro" id="IPR003661">
    <property type="entry name" value="HisK_dim/P_dom"/>
</dbReference>
<keyword evidence="5" id="KW-0472">Membrane</keyword>
<dbReference type="InterPro" id="IPR005467">
    <property type="entry name" value="His_kinase_dom"/>
</dbReference>
<dbReference type="InterPro" id="IPR004358">
    <property type="entry name" value="Sig_transdc_His_kin-like_C"/>
</dbReference>
<dbReference type="PROSITE" id="PS50109">
    <property type="entry name" value="HIS_KIN"/>
    <property type="match status" value="1"/>
</dbReference>
<dbReference type="SMART" id="SM00448">
    <property type="entry name" value="REC"/>
    <property type="match status" value="1"/>
</dbReference>
<dbReference type="InterPro" id="IPR011006">
    <property type="entry name" value="CheY-like_superfamily"/>
</dbReference>
<dbReference type="Pfam" id="PF00512">
    <property type="entry name" value="HisKA"/>
    <property type="match status" value="1"/>
</dbReference>
<gene>
    <name evidence="9" type="ORF">C7451_11343</name>
</gene>
<dbReference type="EMBL" id="QJJM01000013">
    <property type="protein sequence ID" value="PXW71297.1"/>
    <property type="molecule type" value="Genomic_DNA"/>
</dbReference>
<dbReference type="Pfam" id="PF00072">
    <property type="entry name" value="Response_reg"/>
    <property type="match status" value="1"/>
</dbReference>
<name>A0A2V3UTS4_9SPHN</name>
<dbReference type="SMART" id="SM00091">
    <property type="entry name" value="PAS"/>
    <property type="match status" value="1"/>
</dbReference>
<evidence type="ECO:0000256" key="2">
    <source>
        <dbReference type="ARBA" id="ARBA00012438"/>
    </source>
</evidence>
<dbReference type="InterPro" id="IPR003594">
    <property type="entry name" value="HATPase_dom"/>
</dbReference>
<sequence length="821" mass="88146">MTTTRARPDHDWPEWMPALPDPDSPDARITALIIIGGLVLSGALIWLALGDWVPLALFAGGLVALASLILLVRQQFPPRAAVQNTMADWSVTFAATDHPTIAIAITDEAGRMICANQRFIDQFGAEMVPPKLTLAGQGGDILAEAGRAAWRDGEGKAGGLVAAGVTIKAHVRRVGRGQDHLLWKFEPVQRHDLAVEADAMLTGRPGRALGEGGFMAAAISAEGRIRAANSAFAARAAGAEAGNIVGRDLASFLRADERNRIYFEREGRKGVPLRLFHLPLVDPLQVTDPGEREKAPALVVLIDEDASGVDRSTALGYVQTLLGLLPVGLAMTDRDGRFLFANDAFLRAAGITEAELPPYPGDLVVREDKGAIADAVRRHASGQAMAGDVALRLRHQPDEPVTLSLASLRGVGEAAVLLSIKDNSEESRLKRQVAQASKMQAIGQLAGGVAHDFNNVLTAIIGHCDLMLMRHSPGDSDYDDIQQIRSNSNRAASLTRHLLAFSRQQTLRPQVLQLPDIVSDTSELLKRLIGEKIVLEVQHDRDLGPVRADPGQLEQVIVNLAVNGRDAMLAKRPPGGTLTIRTRKVTAADVRAMNSDILPVDDYSAILVEDGGTGMPPDVQARIFEPFFTTKEVGKGTGLGLSTVYGIVKQSGGYIFVDSEPGQGTTFSIYFPVYRGGAVEQRNRKAPVKVSNGQWGNARLLLVEDEDMVRAVAERALTRQGFTVVTATDGEDGLERLSDSGPFDLVVSDVVMPNLDGPGMAVEMRKRMPGLPILFMSGYAEETLRQSISIDQVHFLPKPFSVAQIVDAVHGALAASAPQSE</sequence>
<organism evidence="9 10">
    <name type="scientific">Blastomonas natatoria</name>
    <dbReference type="NCBI Taxonomy" id="34015"/>
    <lineage>
        <taxon>Bacteria</taxon>
        <taxon>Pseudomonadati</taxon>
        <taxon>Pseudomonadota</taxon>
        <taxon>Alphaproteobacteria</taxon>
        <taxon>Sphingomonadales</taxon>
        <taxon>Sphingomonadaceae</taxon>
        <taxon>Blastomonas</taxon>
    </lineage>
</organism>
<accession>A0A2V3UTS4</accession>
<comment type="caution">
    <text evidence="9">The sequence shown here is derived from an EMBL/GenBank/DDBJ whole genome shotgun (WGS) entry which is preliminary data.</text>
</comment>
<dbReference type="SUPFAM" id="SSF55874">
    <property type="entry name" value="ATPase domain of HSP90 chaperone/DNA topoisomerase II/histidine kinase"/>
    <property type="match status" value="1"/>
</dbReference>
<evidence type="ECO:0000313" key="9">
    <source>
        <dbReference type="EMBL" id="PXW71297.1"/>
    </source>
</evidence>
<dbReference type="InterPro" id="IPR001789">
    <property type="entry name" value="Sig_transdc_resp-reg_receiver"/>
</dbReference>
<dbReference type="PANTHER" id="PTHR43065:SF42">
    <property type="entry name" value="TWO-COMPONENT SENSOR PPRA"/>
    <property type="match status" value="1"/>
</dbReference>
<evidence type="ECO:0000256" key="5">
    <source>
        <dbReference type="SAM" id="Phobius"/>
    </source>
</evidence>
<dbReference type="FunFam" id="1.10.287.130:FF:000037">
    <property type="entry name" value="Hybrid sensor histidine kinase/response regulator"/>
    <property type="match status" value="1"/>
</dbReference>
<keyword evidence="9" id="KW-0418">Kinase</keyword>
<dbReference type="SUPFAM" id="SSF52172">
    <property type="entry name" value="CheY-like"/>
    <property type="match status" value="1"/>
</dbReference>
<dbReference type="InterPro" id="IPR036890">
    <property type="entry name" value="HATPase_C_sf"/>
</dbReference>
<dbReference type="Pfam" id="PF08448">
    <property type="entry name" value="PAS_4"/>
    <property type="match status" value="1"/>
</dbReference>
<keyword evidence="9" id="KW-0808">Transferase</keyword>
<protein>
    <recommendedName>
        <fullName evidence="2">histidine kinase</fullName>
        <ecNumber evidence="2">2.7.13.3</ecNumber>
    </recommendedName>
</protein>
<dbReference type="Gene3D" id="3.30.565.10">
    <property type="entry name" value="Histidine kinase-like ATPase, C-terminal domain"/>
    <property type="match status" value="1"/>
</dbReference>
<keyword evidence="3 4" id="KW-0597">Phosphoprotein</keyword>
<dbReference type="SMART" id="SM00388">
    <property type="entry name" value="HisKA"/>
    <property type="match status" value="1"/>
</dbReference>
<dbReference type="Proteomes" id="UP000248014">
    <property type="component" value="Unassembled WGS sequence"/>
</dbReference>
<dbReference type="AlphaFoldDB" id="A0A2V3UTS4"/>
<evidence type="ECO:0000313" key="10">
    <source>
        <dbReference type="Proteomes" id="UP000248014"/>
    </source>
</evidence>
<dbReference type="InterPro" id="IPR000014">
    <property type="entry name" value="PAS"/>
</dbReference>
<dbReference type="PRINTS" id="PR00344">
    <property type="entry name" value="BCTRLSENSOR"/>
</dbReference>
<dbReference type="Gene3D" id="3.40.50.2300">
    <property type="match status" value="1"/>
</dbReference>
<keyword evidence="5" id="KW-1133">Transmembrane helix</keyword>
<dbReference type="CDD" id="cd00082">
    <property type="entry name" value="HisKA"/>
    <property type="match status" value="1"/>
</dbReference>
<dbReference type="Pfam" id="PF02518">
    <property type="entry name" value="HATPase_c"/>
    <property type="match status" value="1"/>
</dbReference>
<dbReference type="EC" id="2.7.13.3" evidence="2"/>
<evidence type="ECO:0000259" key="7">
    <source>
        <dbReference type="PROSITE" id="PS50110"/>
    </source>
</evidence>
<reference evidence="9 10" key="1">
    <citation type="submission" date="2018-05" db="EMBL/GenBank/DDBJ databases">
        <title>Genomic Encyclopedia of Type Strains, Phase IV (KMG-IV): sequencing the most valuable type-strain genomes for metagenomic binning, comparative biology and taxonomic classification.</title>
        <authorList>
            <person name="Goeker M."/>
        </authorList>
    </citation>
    <scope>NUCLEOTIDE SEQUENCE [LARGE SCALE GENOMIC DNA]</scope>
    <source>
        <strain evidence="9 10">DSM 3183</strain>
    </source>
</reference>
<dbReference type="SMART" id="SM00387">
    <property type="entry name" value="HATPase_c"/>
    <property type="match status" value="1"/>
</dbReference>
<feature type="transmembrane region" description="Helical" evidence="5">
    <location>
        <begin position="29"/>
        <end position="49"/>
    </location>
</feature>
<evidence type="ECO:0000256" key="1">
    <source>
        <dbReference type="ARBA" id="ARBA00000085"/>
    </source>
</evidence>
<evidence type="ECO:0000256" key="4">
    <source>
        <dbReference type="PROSITE-ProRule" id="PRU00169"/>
    </source>
</evidence>
<feature type="domain" description="PAS" evidence="8">
    <location>
        <begin position="314"/>
        <end position="383"/>
    </location>
</feature>
<feature type="domain" description="Response regulatory" evidence="7">
    <location>
        <begin position="699"/>
        <end position="813"/>
    </location>
</feature>
<dbReference type="PROSITE" id="PS50110">
    <property type="entry name" value="RESPONSE_REGULATORY"/>
    <property type="match status" value="1"/>
</dbReference>
<feature type="domain" description="Histidine kinase" evidence="6">
    <location>
        <begin position="448"/>
        <end position="675"/>
    </location>
</feature>